<evidence type="ECO:0000256" key="1">
    <source>
        <dbReference type="SAM" id="MobiDB-lite"/>
    </source>
</evidence>
<reference evidence="2 3" key="1">
    <citation type="journal article" date="2017" name="G3 (Bethesda)">
        <title>The Physical Genome Mapping of Anopheles albimanus Corrected Scaffold Misassemblies and Identified Interarm Rearrangements in Genus Anopheles.</title>
        <authorList>
            <person name="Artemov G.N."/>
            <person name="Peery A.N."/>
            <person name="Jiang X."/>
            <person name="Tu Z."/>
            <person name="Stegniy V.N."/>
            <person name="Sharakhova M.V."/>
            <person name="Sharakhov I.V."/>
        </authorList>
    </citation>
    <scope>NUCLEOTIDE SEQUENCE [LARGE SCALE GENOMIC DNA]</scope>
    <source>
        <strain evidence="2 3">ALBI9_A</strain>
    </source>
</reference>
<evidence type="ECO:0000313" key="2">
    <source>
        <dbReference type="EnsemblMetazoa" id="AALB006042-PA"/>
    </source>
</evidence>
<dbReference type="VEuPathDB" id="VectorBase:AALB006042"/>
<feature type="region of interest" description="Disordered" evidence="1">
    <location>
        <begin position="40"/>
        <end position="99"/>
    </location>
</feature>
<dbReference type="Proteomes" id="UP000069272">
    <property type="component" value="Chromosome 3L"/>
</dbReference>
<evidence type="ECO:0000313" key="3">
    <source>
        <dbReference type="Proteomes" id="UP000069272"/>
    </source>
</evidence>
<feature type="compositionally biased region" description="Polar residues" evidence="1">
    <location>
        <begin position="79"/>
        <end position="88"/>
    </location>
</feature>
<dbReference type="AlphaFoldDB" id="A0A182FHP9"/>
<organism evidence="2 3">
    <name type="scientific">Anopheles albimanus</name>
    <name type="common">New world malaria mosquito</name>
    <dbReference type="NCBI Taxonomy" id="7167"/>
    <lineage>
        <taxon>Eukaryota</taxon>
        <taxon>Metazoa</taxon>
        <taxon>Ecdysozoa</taxon>
        <taxon>Arthropoda</taxon>
        <taxon>Hexapoda</taxon>
        <taxon>Insecta</taxon>
        <taxon>Pterygota</taxon>
        <taxon>Neoptera</taxon>
        <taxon>Endopterygota</taxon>
        <taxon>Diptera</taxon>
        <taxon>Nematocera</taxon>
        <taxon>Culicoidea</taxon>
        <taxon>Culicidae</taxon>
        <taxon>Anophelinae</taxon>
        <taxon>Anopheles</taxon>
    </lineage>
</organism>
<dbReference type="EnsemblMetazoa" id="AALB006042-RA">
    <property type="protein sequence ID" value="AALB006042-PA"/>
    <property type="gene ID" value="AALB006042"/>
</dbReference>
<accession>A0A182FHP9</accession>
<proteinExistence type="predicted"/>
<feature type="compositionally biased region" description="Acidic residues" evidence="1">
    <location>
        <begin position="60"/>
        <end position="69"/>
    </location>
</feature>
<sequence>MDPAPPALTTGSVFPVRPSLDAHLLAMGDDIEEDLEQRPFIGADSHDPVITAPLVGTDAGEIDEEEPSEITEPQEQPPDVQQSAGSSGQDHRGDIKNKQLLVMPPLKTLVGDLFVLT</sequence>
<reference evidence="2" key="2">
    <citation type="submission" date="2022-08" db="UniProtKB">
        <authorList>
            <consortium name="EnsemblMetazoa"/>
        </authorList>
    </citation>
    <scope>IDENTIFICATION</scope>
    <source>
        <strain evidence="2">STECLA/ALBI9_A</strain>
    </source>
</reference>
<protein>
    <submittedName>
        <fullName evidence="2">Uncharacterized protein</fullName>
    </submittedName>
</protein>
<name>A0A182FHP9_ANOAL</name>
<keyword evidence="3" id="KW-1185">Reference proteome</keyword>
<dbReference type="VEuPathDB" id="VectorBase:AALB20_032908"/>